<accession>A0A5C3QRC4</accession>
<feature type="region of interest" description="Disordered" evidence="1">
    <location>
        <begin position="270"/>
        <end position="291"/>
    </location>
</feature>
<dbReference type="InterPro" id="IPR007849">
    <property type="entry name" value="ATP10"/>
</dbReference>
<evidence type="ECO:0000256" key="1">
    <source>
        <dbReference type="SAM" id="MobiDB-lite"/>
    </source>
</evidence>
<dbReference type="OrthoDB" id="17089at2759"/>
<keyword evidence="3" id="KW-1185">Reference proteome</keyword>
<dbReference type="EMBL" id="ML178818">
    <property type="protein sequence ID" value="TFL04533.1"/>
    <property type="molecule type" value="Genomic_DNA"/>
</dbReference>
<dbReference type="Proteomes" id="UP000305067">
    <property type="component" value="Unassembled WGS sequence"/>
</dbReference>
<organism evidence="2 3">
    <name type="scientific">Pterulicium gracile</name>
    <dbReference type="NCBI Taxonomy" id="1884261"/>
    <lineage>
        <taxon>Eukaryota</taxon>
        <taxon>Fungi</taxon>
        <taxon>Dikarya</taxon>
        <taxon>Basidiomycota</taxon>
        <taxon>Agaricomycotina</taxon>
        <taxon>Agaricomycetes</taxon>
        <taxon>Agaricomycetidae</taxon>
        <taxon>Agaricales</taxon>
        <taxon>Pleurotineae</taxon>
        <taxon>Pterulaceae</taxon>
        <taxon>Pterulicium</taxon>
    </lineage>
</organism>
<dbReference type="PANTHER" id="PTHR28106:SF1">
    <property type="entry name" value="MITOCHONDRIAL ATPASE COMPLEX SUBUNIT ATP10"/>
    <property type="match status" value="1"/>
</dbReference>
<gene>
    <name evidence="2" type="ORF">BDV98DRAFT_543539</name>
</gene>
<dbReference type="AlphaFoldDB" id="A0A5C3QRC4"/>
<evidence type="ECO:0000313" key="3">
    <source>
        <dbReference type="Proteomes" id="UP000305067"/>
    </source>
</evidence>
<reference evidence="2 3" key="1">
    <citation type="journal article" date="2019" name="Nat. Ecol. Evol.">
        <title>Megaphylogeny resolves global patterns of mushroom evolution.</title>
        <authorList>
            <person name="Varga T."/>
            <person name="Krizsan K."/>
            <person name="Foldi C."/>
            <person name="Dima B."/>
            <person name="Sanchez-Garcia M."/>
            <person name="Sanchez-Ramirez S."/>
            <person name="Szollosi G.J."/>
            <person name="Szarkandi J.G."/>
            <person name="Papp V."/>
            <person name="Albert L."/>
            <person name="Andreopoulos W."/>
            <person name="Angelini C."/>
            <person name="Antonin V."/>
            <person name="Barry K.W."/>
            <person name="Bougher N.L."/>
            <person name="Buchanan P."/>
            <person name="Buyck B."/>
            <person name="Bense V."/>
            <person name="Catcheside P."/>
            <person name="Chovatia M."/>
            <person name="Cooper J."/>
            <person name="Damon W."/>
            <person name="Desjardin D."/>
            <person name="Finy P."/>
            <person name="Geml J."/>
            <person name="Haridas S."/>
            <person name="Hughes K."/>
            <person name="Justo A."/>
            <person name="Karasinski D."/>
            <person name="Kautmanova I."/>
            <person name="Kiss B."/>
            <person name="Kocsube S."/>
            <person name="Kotiranta H."/>
            <person name="LaButti K.M."/>
            <person name="Lechner B.E."/>
            <person name="Liimatainen K."/>
            <person name="Lipzen A."/>
            <person name="Lukacs Z."/>
            <person name="Mihaltcheva S."/>
            <person name="Morgado L.N."/>
            <person name="Niskanen T."/>
            <person name="Noordeloos M.E."/>
            <person name="Ohm R.A."/>
            <person name="Ortiz-Santana B."/>
            <person name="Ovrebo C."/>
            <person name="Racz N."/>
            <person name="Riley R."/>
            <person name="Savchenko A."/>
            <person name="Shiryaev A."/>
            <person name="Soop K."/>
            <person name="Spirin V."/>
            <person name="Szebenyi C."/>
            <person name="Tomsovsky M."/>
            <person name="Tulloss R.E."/>
            <person name="Uehling J."/>
            <person name="Grigoriev I.V."/>
            <person name="Vagvolgyi C."/>
            <person name="Papp T."/>
            <person name="Martin F.M."/>
            <person name="Miettinen O."/>
            <person name="Hibbett D.S."/>
            <person name="Nagy L.G."/>
        </authorList>
    </citation>
    <scope>NUCLEOTIDE SEQUENCE [LARGE SCALE GENOMIC DNA]</scope>
    <source>
        <strain evidence="2 3">CBS 309.79</strain>
    </source>
</reference>
<proteinExistence type="predicted"/>
<protein>
    <submittedName>
        <fullName evidence="2">ATPase assembly factor ATP10</fullName>
    </submittedName>
</protein>
<name>A0A5C3QRC4_9AGAR</name>
<dbReference type="STRING" id="1884261.A0A5C3QRC4"/>
<dbReference type="PANTHER" id="PTHR28106">
    <property type="entry name" value="MITOCHONDRIAL ATPASE COMPLEX SUBUNIT ATP10"/>
    <property type="match status" value="1"/>
</dbReference>
<evidence type="ECO:0000313" key="2">
    <source>
        <dbReference type="EMBL" id="TFL04533.1"/>
    </source>
</evidence>
<dbReference type="Pfam" id="PF05176">
    <property type="entry name" value="ATP-synt_10"/>
    <property type="match status" value="1"/>
</dbReference>
<dbReference type="GO" id="GO:0033615">
    <property type="term" value="P:mitochondrial proton-transporting ATP synthase complex assembly"/>
    <property type="evidence" value="ECO:0007669"/>
    <property type="project" value="TreeGrafter"/>
</dbReference>
<sequence length="291" mass="32574">MMALRTASLRPCRRVNFNQLRFSSQNAATDKAEPPVSKLSRPLGMREYPSTIPKTRMETIQSFMDQDTRMAHRRHLIKEASKGYFNDLNATRRNGGKTWIAPSVMIREDKSLYFPNVAGITLDQSEKRDTAIMCSGRVSVVAMLSTAISEIHARGFVERTLERFQSHPSFQYIQINLQENVLKSLLVKVFTSSLRRTVAPEQQPNYLISTQNMEYVREPLGMVNSKIGYVYLVDEALKVRWGGCADATADEAQSLLSCTGVLLNRLDKKFGGPSGSKHPEEIPGPAAAKSS</sequence>
<dbReference type="GO" id="GO:0005743">
    <property type="term" value="C:mitochondrial inner membrane"/>
    <property type="evidence" value="ECO:0007669"/>
    <property type="project" value="TreeGrafter"/>
</dbReference>